<evidence type="ECO:0000313" key="2">
    <source>
        <dbReference type="EMBL" id="CAB4744366.1"/>
    </source>
</evidence>
<proteinExistence type="predicted"/>
<sequence length="264" mass="28255">MTLNSTPTAATVRAYPLILAAATTAIALLITACGSTSTSSSTESSVTTTIAKSTTSTQTAQTMRGKRYCEVLLTTIVDGNATAEVYNSYTLNDCPEDLWNALDAKAIASAEGVPLAVLNGPRYWLMDRAEKKGGSDGLTKKDFGGIEMYRLASVDIGPMAEATKPYTTHEVDREAVFTFDAGQTVYELVAPDGTTYLMQTWSTQKDPTLTEAALADLGSRLQLPAGWSYRSRTLDEPLKIVTTTTKAKVLQDDLGNSYSQESGS</sequence>
<dbReference type="AlphaFoldDB" id="A0A6J6TB53"/>
<name>A0A6J6TB53_9ZZZZ</name>
<organism evidence="2">
    <name type="scientific">freshwater metagenome</name>
    <dbReference type="NCBI Taxonomy" id="449393"/>
    <lineage>
        <taxon>unclassified sequences</taxon>
        <taxon>metagenomes</taxon>
        <taxon>ecological metagenomes</taxon>
    </lineage>
</organism>
<feature type="region of interest" description="Disordered" evidence="1">
    <location>
        <begin position="36"/>
        <end position="57"/>
    </location>
</feature>
<gene>
    <name evidence="2" type="ORF">UFOPK2766_01267</name>
</gene>
<dbReference type="EMBL" id="CAEZYU010000055">
    <property type="protein sequence ID" value="CAB4744366.1"/>
    <property type="molecule type" value="Genomic_DNA"/>
</dbReference>
<accession>A0A6J6TB53</accession>
<evidence type="ECO:0000256" key="1">
    <source>
        <dbReference type="SAM" id="MobiDB-lite"/>
    </source>
</evidence>
<reference evidence="2" key="1">
    <citation type="submission" date="2020-05" db="EMBL/GenBank/DDBJ databases">
        <authorList>
            <person name="Chiriac C."/>
            <person name="Salcher M."/>
            <person name="Ghai R."/>
            <person name="Kavagutti S V."/>
        </authorList>
    </citation>
    <scope>NUCLEOTIDE SEQUENCE</scope>
</reference>
<protein>
    <submittedName>
        <fullName evidence="2">Unannotated protein</fullName>
    </submittedName>
</protein>